<dbReference type="SUPFAM" id="SSF47384">
    <property type="entry name" value="Homodimeric domain of signal transducing histidine kinase"/>
    <property type="match status" value="1"/>
</dbReference>
<dbReference type="Pfam" id="PF00072">
    <property type="entry name" value="Response_reg"/>
    <property type="match status" value="1"/>
</dbReference>
<dbReference type="PANTHER" id="PTHR43065">
    <property type="entry name" value="SENSOR HISTIDINE KINASE"/>
    <property type="match status" value="1"/>
</dbReference>
<dbReference type="InterPro" id="IPR013655">
    <property type="entry name" value="PAS_fold_3"/>
</dbReference>
<dbReference type="PRINTS" id="PR00344">
    <property type="entry name" value="BCTRLSENSOR"/>
</dbReference>
<dbReference type="InterPro" id="IPR033424">
    <property type="entry name" value="MASE4"/>
</dbReference>
<feature type="transmembrane region" description="Helical" evidence="5">
    <location>
        <begin position="163"/>
        <end position="184"/>
    </location>
</feature>
<evidence type="ECO:0000256" key="5">
    <source>
        <dbReference type="SAM" id="Phobius"/>
    </source>
</evidence>
<evidence type="ECO:0000256" key="3">
    <source>
        <dbReference type="ARBA" id="ARBA00022553"/>
    </source>
</evidence>
<feature type="modified residue" description="4-aspartylphosphate" evidence="4">
    <location>
        <position position="739"/>
    </location>
</feature>
<dbReference type="SMART" id="SM00387">
    <property type="entry name" value="HATPase_c"/>
    <property type="match status" value="1"/>
</dbReference>
<organism evidence="9 10">
    <name type="scientific">Methylobacterium durans</name>
    <dbReference type="NCBI Taxonomy" id="2202825"/>
    <lineage>
        <taxon>Bacteria</taxon>
        <taxon>Pseudomonadati</taxon>
        <taxon>Pseudomonadota</taxon>
        <taxon>Alphaproteobacteria</taxon>
        <taxon>Hyphomicrobiales</taxon>
        <taxon>Methylobacteriaceae</taxon>
        <taxon>Methylobacterium</taxon>
    </lineage>
</organism>
<feature type="transmembrane region" description="Helical" evidence="5">
    <location>
        <begin position="25"/>
        <end position="45"/>
    </location>
</feature>
<dbReference type="EC" id="2.7.13.3" evidence="2"/>
<dbReference type="InterPro" id="IPR000700">
    <property type="entry name" value="PAS-assoc_C"/>
</dbReference>
<reference evidence="10" key="1">
    <citation type="submission" date="2018-05" db="EMBL/GenBank/DDBJ databases">
        <title>Complete Genome Sequence of Methylobacterium sp. 17SD2-17.</title>
        <authorList>
            <person name="Srinivasan S."/>
        </authorList>
    </citation>
    <scope>NUCLEOTIDE SEQUENCE [LARGE SCALE GENOMIC DNA]</scope>
    <source>
        <strain evidence="10">17SD2-17</strain>
    </source>
</reference>
<keyword evidence="5" id="KW-0472">Membrane</keyword>
<dbReference type="InterPro" id="IPR036097">
    <property type="entry name" value="HisK_dim/P_sf"/>
</dbReference>
<evidence type="ECO:0000313" key="10">
    <source>
        <dbReference type="Proteomes" id="UP000245926"/>
    </source>
</evidence>
<keyword evidence="3 4" id="KW-0597">Phosphoprotein</keyword>
<evidence type="ECO:0000256" key="2">
    <source>
        <dbReference type="ARBA" id="ARBA00012438"/>
    </source>
</evidence>
<dbReference type="PROSITE" id="PS50110">
    <property type="entry name" value="RESPONSE_REGULATORY"/>
    <property type="match status" value="1"/>
</dbReference>
<keyword evidence="10" id="KW-1185">Reference proteome</keyword>
<dbReference type="AlphaFoldDB" id="A0A2U8WCH3"/>
<dbReference type="Gene3D" id="1.10.287.130">
    <property type="match status" value="1"/>
</dbReference>
<dbReference type="InterPro" id="IPR004358">
    <property type="entry name" value="Sig_transdc_His_kin-like_C"/>
</dbReference>
<dbReference type="SMART" id="SM00448">
    <property type="entry name" value="REC"/>
    <property type="match status" value="1"/>
</dbReference>
<dbReference type="SUPFAM" id="SSF55874">
    <property type="entry name" value="ATPase domain of HSP90 chaperone/DNA topoisomerase II/histidine kinase"/>
    <property type="match status" value="1"/>
</dbReference>
<dbReference type="Gene3D" id="3.30.565.10">
    <property type="entry name" value="Histidine kinase-like ATPase, C-terminal domain"/>
    <property type="match status" value="1"/>
</dbReference>
<keyword evidence="9" id="KW-0808">Transferase</keyword>
<feature type="transmembrane region" description="Helical" evidence="5">
    <location>
        <begin position="124"/>
        <end position="143"/>
    </location>
</feature>
<keyword evidence="9" id="KW-0418">Kinase</keyword>
<dbReference type="Gene3D" id="3.30.450.20">
    <property type="entry name" value="PAS domain"/>
    <property type="match status" value="1"/>
</dbReference>
<dbReference type="Pfam" id="PF17158">
    <property type="entry name" value="MASE4"/>
    <property type="match status" value="1"/>
</dbReference>
<evidence type="ECO:0000256" key="4">
    <source>
        <dbReference type="PROSITE-ProRule" id="PRU00169"/>
    </source>
</evidence>
<dbReference type="InterPro" id="IPR011006">
    <property type="entry name" value="CheY-like_superfamily"/>
</dbReference>
<dbReference type="RefSeq" id="WP_109894868.1">
    <property type="nucleotide sequence ID" value="NZ_CP029550.1"/>
</dbReference>
<feature type="domain" description="PAC" evidence="8">
    <location>
        <begin position="378"/>
        <end position="431"/>
    </location>
</feature>
<dbReference type="PROSITE" id="PS50109">
    <property type="entry name" value="HIS_KIN"/>
    <property type="match status" value="1"/>
</dbReference>
<dbReference type="SUPFAM" id="SSF55785">
    <property type="entry name" value="PYP-like sensor domain (PAS domain)"/>
    <property type="match status" value="1"/>
</dbReference>
<feature type="transmembrane region" description="Helical" evidence="5">
    <location>
        <begin position="57"/>
        <end position="74"/>
    </location>
</feature>
<keyword evidence="5" id="KW-0812">Transmembrane</keyword>
<feature type="domain" description="Histidine kinase" evidence="6">
    <location>
        <begin position="444"/>
        <end position="667"/>
    </location>
</feature>
<dbReference type="OrthoDB" id="9796100at2"/>
<dbReference type="InterPro" id="IPR036890">
    <property type="entry name" value="HATPase_C_sf"/>
</dbReference>
<keyword evidence="5" id="KW-1133">Transmembrane helix</keyword>
<dbReference type="KEGG" id="mets:DK389_28650"/>
<feature type="transmembrane region" description="Helical" evidence="5">
    <location>
        <begin position="231"/>
        <end position="252"/>
    </location>
</feature>
<evidence type="ECO:0000259" key="6">
    <source>
        <dbReference type="PROSITE" id="PS50109"/>
    </source>
</evidence>
<name>A0A2U8WCH3_9HYPH</name>
<dbReference type="InterPro" id="IPR001789">
    <property type="entry name" value="Sig_transdc_resp-reg_receiver"/>
</dbReference>
<dbReference type="InterPro" id="IPR003594">
    <property type="entry name" value="HATPase_dom"/>
</dbReference>
<feature type="transmembrane region" description="Helical" evidence="5">
    <location>
        <begin position="196"/>
        <end position="219"/>
    </location>
</feature>
<evidence type="ECO:0000313" key="9">
    <source>
        <dbReference type="EMBL" id="AWN43759.1"/>
    </source>
</evidence>
<dbReference type="Gene3D" id="3.40.50.2300">
    <property type="match status" value="1"/>
</dbReference>
<feature type="transmembrane region" description="Helical" evidence="5">
    <location>
        <begin position="86"/>
        <end position="104"/>
    </location>
</feature>
<accession>A0A2U8WCH3</accession>
<dbReference type="EMBL" id="CP029550">
    <property type="protein sequence ID" value="AWN43759.1"/>
    <property type="molecule type" value="Genomic_DNA"/>
</dbReference>
<gene>
    <name evidence="9" type="ORF">DK389_28650</name>
</gene>
<protein>
    <recommendedName>
        <fullName evidence="2">histidine kinase</fullName>
        <ecNumber evidence="2">2.7.13.3</ecNumber>
    </recommendedName>
</protein>
<feature type="domain" description="Response regulatory" evidence="7">
    <location>
        <begin position="689"/>
        <end position="804"/>
    </location>
</feature>
<dbReference type="InterPro" id="IPR003661">
    <property type="entry name" value="HisK_dim/P_dom"/>
</dbReference>
<evidence type="ECO:0000259" key="7">
    <source>
        <dbReference type="PROSITE" id="PS50110"/>
    </source>
</evidence>
<dbReference type="GO" id="GO:0000155">
    <property type="term" value="F:phosphorelay sensor kinase activity"/>
    <property type="evidence" value="ECO:0007669"/>
    <property type="project" value="InterPro"/>
</dbReference>
<dbReference type="Pfam" id="PF08447">
    <property type="entry name" value="PAS_3"/>
    <property type="match status" value="1"/>
</dbReference>
<comment type="catalytic activity">
    <reaction evidence="1">
        <text>ATP + protein L-histidine = ADP + protein N-phospho-L-histidine.</text>
        <dbReference type="EC" id="2.7.13.3"/>
    </reaction>
</comment>
<dbReference type="Pfam" id="PF02518">
    <property type="entry name" value="HATPase_c"/>
    <property type="match status" value="1"/>
</dbReference>
<evidence type="ECO:0000259" key="8">
    <source>
        <dbReference type="PROSITE" id="PS50113"/>
    </source>
</evidence>
<dbReference type="PANTHER" id="PTHR43065:SF49">
    <property type="entry name" value="HISTIDINE KINASE"/>
    <property type="match status" value="1"/>
</dbReference>
<dbReference type="InterPro" id="IPR005467">
    <property type="entry name" value="His_kinase_dom"/>
</dbReference>
<sequence>MMSVSTPPTLETLATARAGRTQRRLAAFISLAFGAVTLALLPFASRPMWPMPGFVPVYQSALIVVYSLTTYLFLTQYRRTRSVPLLVLGTGSLYVTLIVLLQMLSFPNVLAPGRLLGSGPDTTTWLWTFWHVGPPLFALPYAIMEGDGRGRSVPPSLVNRFGWLAVAGTVAAAALTAVVVTRYVHLLPKSVEGDDYWLLTTSGVGPAVVSLTVLALAVLCWTTRLRTVLQLWLAVSLLLLVFDNMVTLPGAARGTVGWFAGRLEALVAGFILLGVYLREVDFLYARAEAAAQEREARRAELQLARDNLALALEAAEMGDWELDLRKGTSRRTPRYDAIFGYREPVTQWDAETFFRHVVPEDRTHVRAALNGVGATERLDLRCRIQRADDGATRWIALRGKAYVDEAGGVRTIAGIVMDTTQQHEAEERLNQAQKLEAIGQLTGGVAHDFNNLLTIIVGNLDMIVRKPDNAQRVERLAASAMTAAKRGAEVTEKLLSFSRRQVLRPETVNPNRLLKDFRALLQRAVGEAVEVRLDLDASLDPVRLDPGQFESAVLNLAVNARDAMPGGGSLTVKTCNAHLDAQEIAERPDLRPGAYVLVSVSDTGQGMDAGTLARAFEPFFTTKDVGKGTGLGLSQVYGFVRQAGGHAQIKSEVGRGTSVELYLPRSAEKAVESRPDGPLPLRRAASGEVVLVVEDEPAVLEMAVESLGELGYRTLTATRASEALERLRGPERIDILFSDVVMPGGMNGVQLSVEARRLRPGVRVLLASGYTGTALDEQGVPADLPLLSKPYQRDELANKLRVVLG</sequence>
<evidence type="ECO:0000256" key="1">
    <source>
        <dbReference type="ARBA" id="ARBA00000085"/>
    </source>
</evidence>
<proteinExistence type="predicted"/>
<dbReference type="SUPFAM" id="SSF52172">
    <property type="entry name" value="CheY-like"/>
    <property type="match status" value="1"/>
</dbReference>
<dbReference type="SMART" id="SM00388">
    <property type="entry name" value="HisKA"/>
    <property type="match status" value="1"/>
</dbReference>
<dbReference type="InterPro" id="IPR035965">
    <property type="entry name" value="PAS-like_dom_sf"/>
</dbReference>
<dbReference type="Gene3D" id="2.10.70.100">
    <property type="match status" value="1"/>
</dbReference>
<dbReference type="Proteomes" id="UP000245926">
    <property type="component" value="Chromosome"/>
</dbReference>
<dbReference type="PROSITE" id="PS50113">
    <property type="entry name" value="PAC"/>
    <property type="match status" value="1"/>
</dbReference>